<evidence type="ECO:0000256" key="9">
    <source>
        <dbReference type="ARBA" id="ARBA00022884"/>
    </source>
</evidence>
<keyword evidence="7" id="KW-0949">S-adenosyl-L-methionine</keyword>
<dbReference type="GO" id="GO:0070037">
    <property type="term" value="F:rRNA (pseudouridine) methyltransferase activity"/>
    <property type="evidence" value="ECO:0007669"/>
    <property type="project" value="InterPro"/>
</dbReference>
<evidence type="ECO:0000256" key="10">
    <source>
        <dbReference type="ARBA" id="ARBA00023242"/>
    </source>
</evidence>
<dbReference type="GO" id="GO:0032040">
    <property type="term" value="C:small-subunit processome"/>
    <property type="evidence" value="ECO:0007669"/>
    <property type="project" value="TreeGrafter"/>
</dbReference>
<proteinExistence type="inferred from homology"/>
<dbReference type="SUPFAM" id="SSF75217">
    <property type="entry name" value="alpha/beta knot"/>
    <property type="match status" value="1"/>
</dbReference>
<keyword evidence="10" id="KW-0539">Nucleus</keyword>
<evidence type="ECO:0000256" key="4">
    <source>
        <dbReference type="ARBA" id="ARBA00022552"/>
    </source>
</evidence>
<evidence type="ECO:0000256" key="7">
    <source>
        <dbReference type="ARBA" id="ARBA00022691"/>
    </source>
</evidence>
<sequence>MAAVPQSAAPADPKHEKPRLIVVLERACLEMAKVGKDYVLLDCDNHKSFLLKHKRNPADYRPDILHQCLLILLDSPLNKAGMLQVYIRSQKGVLIEVNPQIRIPRTFKRFAGLMVHLLHKLSVSAIDSPAKLMRVIKNPITDHLPPGCRKVSTSVKGRLVSASTFVPTLPMDPPTVFVFGTMAHGSVEEAVNWTEETVALSEYPLSGAAALGRLCAAYENHLNIL</sequence>
<keyword evidence="6" id="KW-0808">Transferase</keyword>
<evidence type="ECO:0000313" key="11">
    <source>
        <dbReference type="EMBL" id="KAG8459371.1"/>
    </source>
</evidence>
<dbReference type="PANTHER" id="PTHR12636">
    <property type="entry name" value="NEP1/MRA1"/>
    <property type="match status" value="1"/>
</dbReference>
<evidence type="ECO:0008006" key="13">
    <source>
        <dbReference type="Google" id="ProtNLM"/>
    </source>
</evidence>
<dbReference type="InterPro" id="IPR029028">
    <property type="entry name" value="Alpha/beta_knot_MTases"/>
</dbReference>
<comment type="caution">
    <text evidence="11">The sequence shown here is derived from an EMBL/GenBank/DDBJ whole genome shotgun (WGS) entry which is preliminary data.</text>
</comment>
<dbReference type="OrthoDB" id="269804at2759"/>
<evidence type="ECO:0000256" key="6">
    <source>
        <dbReference type="ARBA" id="ARBA00022679"/>
    </source>
</evidence>
<keyword evidence="5" id="KW-0489">Methyltransferase</keyword>
<keyword evidence="9" id="KW-0694">RNA-binding</keyword>
<comment type="subcellular location">
    <subcellularLocation>
        <location evidence="1">Nucleus</location>
        <location evidence="1">Nucleolus</location>
    </subcellularLocation>
</comment>
<dbReference type="FunFam" id="3.40.1280.10:FF:000003">
    <property type="entry name" value="Ribosomal RNA small subunit methyltransferase"/>
    <property type="match status" value="1"/>
</dbReference>
<dbReference type="AlphaFoldDB" id="A0A8J5X2Q3"/>
<evidence type="ECO:0000256" key="8">
    <source>
        <dbReference type="ARBA" id="ARBA00022730"/>
    </source>
</evidence>
<dbReference type="CDD" id="cd18088">
    <property type="entry name" value="Nep1-like"/>
    <property type="match status" value="1"/>
</dbReference>
<dbReference type="InterPro" id="IPR005304">
    <property type="entry name" value="Rbsml_bgen_MeTrfase_EMG1/NEP1"/>
</dbReference>
<keyword evidence="12" id="KW-1185">Reference proteome</keyword>
<dbReference type="OMA" id="VHNTFEL"/>
<dbReference type="Gene3D" id="3.40.1280.10">
    <property type="match status" value="1"/>
</dbReference>
<dbReference type="Proteomes" id="UP000751190">
    <property type="component" value="Unassembled WGS sequence"/>
</dbReference>
<comment type="similarity">
    <text evidence="2">Belongs to the class IV-like SAM-binding methyltransferase superfamily. RNA methyltransferase NEP1 family.</text>
</comment>
<keyword evidence="8" id="KW-0699">rRNA-binding</keyword>
<reference evidence="11" key="1">
    <citation type="submission" date="2021-05" db="EMBL/GenBank/DDBJ databases">
        <title>The genome of the haptophyte Pavlova lutheri (Diacronema luteri, Pavlovales) - a model for lipid biosynthesis in eukaryotic algae.</title>
        <authorList>
            <person name="Hulatt C.J."/>
            <person name="Posewitz M.C."/>
        </authorList>
    </citation>
    <scope>NUCLEOTIDE SEQUENCE</scope>
    <source>
        <strain evidence="11">NIVA-4/92</strain>
    </source>
</reference>
<keyword evidence="3" id="KW-0690">Ribosome biogenesis</keyword>
<evidence type="ECO:0000256" key="1">
    <source>
        <dbReference type="ARBA" id="ARBA00004604"/>
    </source>
</evidence>
<accession>A0A8J5X2Q3</accession>
<gene>
    <name evidence="11" type="ORF">KFE25_013007</name>
</gene>
<dbReference type="Pfam" id="PF03587">
    <property type="entry name" value="EMG1"/>
    <property type="match status" value="1"/>
</dbReference>
<protein>
    <recommendedName>
        <fullName evidence="13">Ribosomal RNA small subunit methyltransferase NEP1</fullName>
    </recommendedName>
</protein>
<dbReference type="GO" id="GO:0070475">
    <property type="term" value="P:rRNA base methylation"/>
    <property type="evidence" value="ECO:0007669"/>
    <property type="project" value="InterPro"/>
</dbReference>
<dbReference type="InterPro" id="IPR029026">
    <property type="entry name" value="tRNA_m1G_MTases_N"/>
</dbReference>
<organism evidence="11 12">
    <name type="scientific">Diacronema lutheri</name>
    <name type="common">Unicellular marine alga</name>
    <name type="synonym">Monochrysis lutheri</name>
    <dbReference type="NCBI Taxonomy" id="2081491"/>
    <lineage>
        <taxon>Eukaryota</taxon>
        <taxon>Haptista</taxon>
        <taxon>Haptophyta</taxon>
        <taxon>Pavlovophyceae</taxon>
        <taxon>Pavlovales</taxon>
        <taxon>Pavlovaceae</taxon>
        <taxon>Diacronema</taxon>
    </lineage>
</organism>
<name>A0A8J5X2Q3_DIALT</name>
<dbReference type="EMBL" id="JAGTXO010000041">
    <property type="protein sequence ID" value="KAG8459371.1"/>
    <property type="molecule type" value="Genomic_DNA"/>
</dbReference>
<evidence type="ECO:0000313" key="12">
    <source>
        <dbReference type="Proteomes" id="UP000751190"/>
    </source>
</evidence>
<dbReference type="GO" id="GO:0019843">
    <property type="term" value="F:rRNA binding"/>
    <property type="evidence" value="ECO:0007669"/>
    <property type="project" value="UniProtKB-KW"/>
</dbReference>
<evidence type="ECO:0000256" key="3">
    <source>
        <dbReference type="ARBA" id="ARBA00022517"/>
    </source>
</evidence>
<evidence type="ECO:0000256" key="5">
    <source>
        <dbReference type="ARBA" id="ARBA00022603"/>
    </source>
</evidence>
<evidence type="ECO:0000256" key="2">
    <source>
        <dbReference type="ARBA" id="ARBA00008115"/>
    </source>
</evidence>
<dbReference type="PANTHER" id="PTHR12636:SF5">
    <property type="entry name" value="RIBOSOMAL RNA SMALL SUBUNIT METHYLTRANSFERASE NEP1"/>
    <property type="match status" value="1"/>
</dbReference>
<keyword evidence="4" id="KW-0698">rRNA processing</keyword>